<evidence type="ECO:0000256" key="3">
    <source>
        <dbReference type="SAM" id="MobiDB-lite"/>
    </source>
</evidence>
<keyword evidence="9" id="KW-1185">Reference proteome</keyword>
<dbReference type="Pfam" id="PF26280">
    <property type="entry name" value="Ig_TRAPPC9-Trs120_2nd"/>
    <property type="match status" value="1"/>
</dbReference>
<feature type="domain" description="Trs120/TRAPPC9 N-terminal" evidence="4">
    <location>
        <begin position="1"/>
        <end position="341"/>
    </location>
</feature>
<feature type="compositionally biased region" description="Low complexity" evidence="3">
    <location>
        <begin position="180"/>
        <end position="195"/>
    </location>
</feature>
<evidence type="ECO:0000259" key="5">
    <source>
        <dbReference type="Pfam" id="PF26251"/>
    </source>
</evidence>
<dbReference type="Pfam" id="PF26254">
    <property type="entry name" value="Ig_TRAPPC9-Trs120_1st"/>
    <property type="match status" value="1"/>
</dbReference>
<name>A0A9P4HTL3_9PEZI</name>
<protein>
    <recommendedName>
        <fullName evidence="10">Hypercellular protein-like protein HypA</fullName>
    </recommendedName>
</protein>
<evidence type="ECO:0000256" key="1">
    <source>
        <dbReference type="ARBA" id="ARBA00004555"/>
    </source>
</evidence>
<evidence type="ECO:0000259" key="7">
    <source>
        <dbReference type="Pfam" id="PF26282"/>
    </source>
</evidence>
<feature type="domain" description="Trs120/TRAPPC9 third Ig-like" evidence="7">
    <location>
        <begin position="1008"/>
        <end position="1160"/>
    </location>
</feature>
<accession>A0A9P4HTL3</accession>
<feature type="region of interest" description="Disordered" evidence="3">
    <location>
        <begin position="162"/>
        <end position="266"/>
    </location>
</feature>
<dbReference type="InterPro" id="IPR058564">
    <property type="entry name" value="TPR_TRAPPC9_Trs120"/>
</dbReference>
<evidence type="ECO:0000256" key="2">
    <source>
        <dbReference type="ARBA" id="ARBA00023034"/>
    </source>
</evidence>
<dbReference type="GO" id="GO:0005802">
    <property type="term" value="C:trans-Golgi network"/>
    <property type="evidence" value="ECO:0007669"/>
    <property type="project" value="TreeGrafter"/>
</dbReference>
<dbReference type="OrthoDB" id="27962at2759"/>
<dbReference type="InterPro" id="IPR013935">
    <property type="entry name" value="Trs120_TRAPPC9"/>
</dbReference>
<proteinExistence type="predicted"/>
<dbReference type="Proteomes" id="UP000799776">
    <property type="component" value="Unassembled WGS sequence"/>
</dbReference>
<evidence type="ECO:0000313" key="9">
    <source>
        <dbReference type="Proteomes" id="UP000799776"/>
    </source>
</evidence>
<reference evidence="8" key="1">
    <citation type="journal article" date="2020" name="Stud. Mycol.">
        <title>101 Dothideomycetes genomes: a test case for predicting lifestyles and emergence of pathogens.</title>
        <authorList>
            <person name="Haridas S."/>
            <person name="Albert R."/>
            <person name="Binder M."/>
            <person name="Bloem J."/>
            <person name="Labutti K."/>
            <person name="Salamov A."/>
            <person name="Andreopoulos B."/>
            <person name="Baker S."/>
            <person name="Barry K."/>
            <person name="Bills G."/>
            <person name="Bluhm B."/>
            <person name="Cannon C."/>
            <person name="Castanera R."/>
            <person name="Culley D."/>
            <person name="Daum C."/>
            <person name="Ezra D."/>
            <person name="Gonzalez J."/>
            <person name="Henrissat B."/>
            <person name="Kuo A."/>
            <person name="Liang C."/>
            <person name="Lipzen A."/>
            <person name="Lutzoni F."/>
            <person name="Magnuson J."/>
            <person name="Mondo S."/>
            <person name="Nolan M."/>
            <person name="Ohm R."/>
            <person name="Pangilinan J."/>
            <person name="Park H.-J."/>
            <person name="Ramirez L."/>
            <person name="Alfaro M."/>
            <person name="Sun H."/>
            <person name="Tritt A."/>
            <person name="Yoshinaga Y."/>
            <person name="Zwiers L.-H."/>
            <person name="Turgeon B."/>
            <person name="Goodwin S."/>
            <person name="Spatafora J."/>
            <person name="Crous P."/>
            <person name="Grigoriev I."/>
        </authorList>
    </citation>
    <scope>NUCLEOTIDE SEQUENCE</scope>
    <source>
        <strain evidence="8">CBS 121410</strain>
    </source>
</reference>
<evidence type="ECO:0000313" key="8">
    <source>
        <dbReference type="EMBL" id="KAF2085774.1"/>
    </source>
</evidence>
<feature type="domain" description="Trs120/TRAPPC9 first Ig-like" evidence="6">
    <location>
        <begin position="651"/>
        <end position="807"/>
    </location>
</feature>
<evidence type="ECO:0008006" key="10">
    <source>
        <dbReference type="Google" id="ProtNLM"/>
    </source>
</evidence>
<gene>
    <name evidence="8" type="ORF">K490DRAFT_67370</name>
</gene>
<feature type="compositionally biased region" description="Low complexity" evidence="3">
    <location>
        <begin position="255"/>
        <end position="265"/>
    </location>
</feature>
<feature type="compositionally biased region" description="Basic and acidic residues" evidence="3">
    <location>
        <begin position="59"/>
        <end position="72"/>
    </location>
</feature>
<organism evidence="8 9">
    <name type="scientific">Saccharata proteae CBS 121410</name>
    <dbReference type="NCBI Taxonomy" id="1314787"/>
    <lineage>
        <taxon>Eukaryota</taxon>
        <taxon>Fungi</taxon>
        <taxon>Dikarya</taxon>
        <taxon>Ascomycota</taxon>
        <taxon>Pezizomycotina</taxon>
        <taxon>Dothideomycetes</taxon>
        <taxon>Dothideomycetes incertae sedis</taxon>
        <taxon>Botryosphaeriales</taxon>
        <taxon>Saccharataceae</taxon>
        <taxon>Saccharata</taxon>
    </lineage>
</organism>
<keyword evidence="2" id="KW-0333">Golgi apparatus</keyword>
<comment type="caution">
    <text evidence="8">The sequence shown here is derived from an EMBL/GenBank/DDBJ whole genome shotgun (WGS) entry which is preliminary data.</text>
</comment>
<dbReference type="InterPro" id="IPR058563">
    <property type="entry name" value="Trs120_TRAPPC9_N"/>
</dbReference>
<feature type="domain" description="Trs120/TRAPPC9 TPR region" evidence="5">
    <location>
        <begin position="357"/>
        <end position="635"/>
    </location>
</feature>
<evidence type="ECO:0000259" key="4">
    <source>
        <dbReference type="Pfam" id="PF08626"/>
    </source>
</evidence>
<comment type="subcellular location">
    <subcellularLocation>
        <location evidence="1">Golgi apparatus</location>
    </subcellularLocation>
</comment>
<dbReference type="PANTHER" id="PTHR21512:SF5">
    <property type="entry name" value="TRAFFICKING PROTEIN PARTICLE COMPLEX SUBUNIT 9"/>
    <property type="match status" value="1"/>
</dbReference>
<dbReference type="EMBL" id="ML978728">
    <property type="protein sequence ID" value="KAF2085774.1"/>
    <property type="molecule type" value="Genomic_DNA"/>
</dbReference>
<dbReference type="InterPro" id="IPR058567">
    <property type="entry name" value="Ig_TRAPPC9_Trs120_3rd"/>
</dbReference>
<dbReference type="Pfam" id="PF08626">
    <property type="entry name" value="TRAPPC9-Trs120"/>
    <property type="match status" value="1"/>
</dbReference>
<dbReference type="Pfam" id="PF26282">
    <property type="entry name" value="Ig_TRAPPC9-Trs120_3rd"/>
    <property type="match status" value="1"/>
</dbReference>
<evidence type="ECO:0000259" key="6">
    <source>
        <dbReference type="Pfam" id="PF26254"/>
    </source>
</evidence>
<dbReference type="InterPro" id="IPR058565">
    <property type="entry name" value="Ig_TRAPPC9_Trs120_1st"/>
</dbReference>
<feature type="compositionally biased region" description="Polar residues" evidence="3">
    <location>
        <begin position="205"/>
        <end position="227"/>
    </location>
</feature>
<dbReference type="Pfam" id="PF26251">
    <property type="entry name" value="TPR_TRAPPC9-Trs120"/>
    <property type="match status" value="1"/>
</dbReference>
<dbReference type="PANTHER" id="PTHR21512">
    <property type="entry name" value="TRAFFICKING PROTEIN PARTICLE COMPLEX SUBUNIT 9"/>
    <property type="match status" value="1"/>
</dbReference>
<sequence>MFSPLSNPFGKLFYNFTTSAPPASYLALSPFELHREPLMILGIADGKEYEIPGEEDGQPTEHGRSGDPEREAIRSELKPVVELLREQYPKALVHNMLIFDSSFDSEQPWHPEGTVQVPPLERSKMTTLKTLMCDLSAVLLGEMATLAKSFQALPEIHLTSTPANQSFAPRTPYDLTRQFSSSPFSPISESRSSTPTQGENARFSVPSQLHSSRTPTPTLQDASSAASTMGACISSPGAEGDEVLVDSKPQPHNRFSMSGFGSGSSAERQKLKEAAQQLVVNANITLMAGKLKETIHDLEIAASKAKDAGDNAFLAKALELMLVCFLLCAVQGVPFQIPAICFSGLRTSSLEGSLPALLELIPRLCETITTYYRRTLPTLPFAEWTLRYIRLVFIVTQIGSIETPESARDALAGFLENVVSKLDKPVLGKNSKDIADTLLRGMQPILEAHSSVEDAERIELLAETARCLSILGFEKKQAFTTKTLVDSLVPALIKARKAGAAEAGIHPAASLIGMGKQSYEKSLSADDNTLFLDHLGHLYGISTRGQDKIYGPVKYLKTSGSFPLKCDVLRSCIDVSEAMGEFKGVLKFTATLLHLGGPHMPLNPTDPRFRSQLSREEQIRLAGTIIRTVEAAHYAGFGELEAEYWDEYLLRDVSRSRVPGNRTLVSHQMSDIDESIEAEHKHGPFLHNAFASRAHDDIPETPVVVGEMAELFVTLQNPFEFDVEIESLRLVFNEDIVDTIHPLRAVLRSRGLHRFLVEWYPEKEGSLMLTGCSIKIRGCRERLFQVFTEVHESPDESNVKPNVTVVKVAAETKPTAMSIPTHVIEKQPSVEMHISLKQSALSLMEGETKVFTVLLEHARGSRKTPAKFIRMSLQNTVTDALEKRMSNKKLALTDWHYLDAARRNSVWRCSSGDDRFDKLSARGRRDWAVALFDIQVKGTRDLTGGTVILDYASTTPPPVLKDRYITSRVSKAVDVTVEPSVVMSHLNVVTGKDVPSYVKLAFPDDSPSDFFVVFCRYRNDSSKTMSVRMQPFVPTSAEETPSGNAVENGEVQREVSIHPEELIVQPGQTSICRQVVRRIFLPRSQQPVPEAQGRQYIYDGSVRSALEEQQGRETFWYRVELLNRLRATWTEVTSALPGGRTGEVTRPTVDVTPEMVAAMKHETVLLTTEVANIDGESILQDGPASYRVARNSRVRLNITITNPTGHEIRGTIRLKPKFDDPTVDVPDIRKQLDRRVPSFVLGPDATITKATEFWAMVVGVSMMLDVVFYEEGNVMRTYKSASCMVSFF</sequence>
<feature type="region of interest" description="Disordered" evidence="3">
    <location>
        <begin position="49"/>
        <end position="72"/>
    </location>
</feature>